<keyword evidence="1" id="KW-1133">Transmembrane helix</keyword>
<dbReference type="PANTHER" id="PTHR34094:SF1">
    <property type="entry name" value="PROTEIN FAM185A"/>
    <property type="match status" value="1"/>
</dbReference>
<name>A0ABT4D6C9_9CLOT</name>
<dbReference type="PROSITE" id="PS51257">
    <property type="entry name" value="PROKAR_LIPOPROTEIN"/>
    <property type="match status" value="1"/>
</dbReference>
<dbReference type="Pfam" id="PF13349">
    <property type="entry name" value="DUF4097"/>
    <property type="match status" value="1"/>
</dbReference>
<dbReference type="Proteomes" id="UP001078443">
    <property type="component" value="Unassembled WGS sequence"/>
</dbReference>
<dbReference type="InterPro" id="IPR025164">
    <property type="entry name" value="Toastrack_DUF4097"/>
</dbReference>
<dbReference type="RefSeq" id="WP_268042327.1">
    <property type="nucleotide sequence ID" value="NZ_JAPQER010000009.1"/>
</dbReference>
<evidence type="ECO:0000313" key="3">
    <source>
        <dbReference type="EMBL" id="MCY6485735.1"/>
    </source>
</evidence>
<sequence length="305" mass="34070">MNTKKIISYLILFALMAFSLMGCGNIKITANSKDVKEYNIDDIKEENIEKINQICIEDMSGDINIIPENRQNVKIHMYGKVFTTSEDRVPNLSALVEEDKLIVKSKKKSNTNAGVYNSDVKVDVYLPKSYKEKLLIDCSLANISIKNSKFISLECKLNVGEIEMENLEVETFNVKASTANIEGKRIKTQDSKVEVSLGNIDIDEFDGNLEATVSSGDIDICYSKLDYDIELTSTLGDISLMLPNNVEFDLDTEVSLGSIECEFPVNIKEKADKKQLKGKVKNGENKVKIRASSGDVKIKQKIVKS</sequence>
<feature type="transmembrane region" description="Helical" evidence="1">
    <location>
        <begin position="6"/>
        <end position="26"/>
    </location>
</feature>
<dbReference type="Gene3D" id="2.160.20.120">
    <property type="match status" value="1"/>
</dbReference>
<accession>A0ABT4D6C9</accession>
<gene>
    <name evidence="3" type="ORF">OW763_15530</name>
</gene>
<evidence type="ECO:0000313" key="4">
    <source>
        <dbReference type="Proteomes" id="UP001078443"/>
    </source>
</evidence>
<feature type="domain" description="DUF4097" evidence="2">
    <location>
        <begin position="51"/>
        <end position="299"/>
    </location>
</feature>
<proteinExistence type="predicted"/>
<organism evidence="3 4">
    <name type="scientific">Clostridium aestuarii</name>
    <dbReference type="NCBI Taxonomy" id="338193"/>
    <lineage>
        <taxon>Bacteria</taxon>
        <taxon>Bacillati</taxon>
        <taxon>Bacillota</taxon>
        <taxon>Clostridia</taxon>
        <taxon>Eubacteriales</taxon>
        <taxon>Clostridiaceae</taxon>
        <taxon>Clostridium</taxon>
    </lineage>
</organism>
<evidence type="ECO:0000259" key="2">
    <source>
        <dbReference type="Pfam" id="PF13349"/>
    </source>
</evidence>
<keyword evidence="1" id="KW-0812">Transmembrane</keyword>
<reference evidence="3" key="1">
    <citation type="submission" date="2022-12" db="EMBL/GenBank/DDBJ databases">
        <authorList>
            <person name="Wang J."/>
        </authorList>
    </citation>
    <scope>NUCLEOTIDE SEQUENCE</scope>
    <source>
        <strain evidence="3">HY-45-18</strain>
    </source>
</reference>
<evidence type="ECO:0000256" key="1">
    <source>
        <dbReference type="SAM" id="Phobius"/>
    </source>
</evidence>
<dbReference type="EMBL" id="JAPQER010000009">
    <property type="protein sequence ID" value="MCY6485735.1"/>
    <property type="molecule type" value="Genomic_DNA"/>
</dbReference>
<keyword evidence="1" id="KW-0472">Membrane</keyword>
<dbReference type="PANTHER" id="PTHR34094">
    <property type="match status" value="1"/>
</dbReference>
<protein>
    <submittedName>
        <fullName evidence="3">DUF4097 family beta strand repeat-containing protein</fullName>
    </submittedName>
</protein>
<keyword evidence="4" id="KW-1185">Reference proteome</keyword>
<comment type="caution">
    <text evidence="3">The sequence shown here is derived from an EMBL/GenBank/DDBJ whole genome shotgun (WGS) entry which is preliminary data.</text>
</comment>